<keyword evidence="3" id="KW-1185">Reference proteome</keyword>
<evidence type="ECO:0000313" key="2">
    <source>
        <dbReference type="EMBL" id="KAH0819774.1"/>
    </source>
</evidence>
<feature type="region of interest" description="Disordered" evidence="1">
    <location>
        <begin position="271"/>
        <end position="303"/>
    </location>
</feature>
<accession>A0A8J6LEE6</accession>
<protein>
    <submittedName>
        <fullName evidence="2">Uncharacterized protein</fullName>
    </submittedName>
</protein>
<comment type="caution">
    <text evidence="2">The sequence shown here is derived from an EMBL/GenBank/DDBJ whole genome shotgun (WGS) entry which is preliminary data.</text>
</comment>
<reference evidence="2" key="1">
    <citation type="journal article" date="2020" name="J Insects Food Feed">
        <title>The yellow mealworm (Tenebrio molitor) genome: a resource for the emerging insects as food and feed industry.</title>
        <authorList>
            <person name="Eriksson T."/>
            <person name="Andere A."/>
            <person name="Kelstrup H."/>
            <person name="Emery V."/>
            <person name="Picard C."/>
        </authorList>
    </citation>
    <scope>NUCLEOTIDE SEQUENCE</scope>
    <source>
        <strain evidence="2">Stoneville</strain>
        <tissue evidence="2">Whole head</tissue>
    </source>
</reference>
<dbReference type="Proteomes" id="UP000719412">
    <property type="component" value="Unassembled WGS sequence"/>
</dbReference>
<feature type="region of interest" description="Disordered" evidence="1">
    <location>
        <begin position="1"/>
        <end position="29"/>
    </location>
</feature>
<organism evidence="2 3">
    <name type="scientific">Tenebrio molitor</name>
    <name type="common">Yellow mealworm beetle</name>
    <dbReference type="NCBI Taxonomy" id="7067"/>
    <lineage>
        <taxon>Eukaryota</taxon>
        <taxon>Metazoa</taxon>
        <taxon>Ecdysozoa</taxon>
        <taxon>Arthropoda</taxon>
        <taxon>Hexapoda</taxon>
        <taxon>Insecta</taxon>
        <taxon>Pterygota</taxon>
        <taxon>Neoptera</taxon>
        <taxon>Endopterygota</taxon>
        <taxon>Coleoptera</taxon>
        <taxon>Polyphaga</taxon>
        <taxon>Cucujiformia</taxon>
        <taxon>Tenebrionidae</taxon>
        <taxon>Tenebrio</taxon>
    </lineage>
</organism>
<gene>
    <name evidence="2" type="ORF">GEV33_003017</name>
</gene>
<name>A0A8J6LEE6_TENMO</name>
<evidence type="ECO:0000256" key="1">
    <source>
        <dbReference type="SAM" id="MobiDB-lite"/>
    </source>
</evidence>
<feature type="compositionally biased region" description="Basic and acidic residues" evidence="1">
    <location>
        <begin position="273"/>
        <end position="293"/>
    </location>
</feature>
<sequence length="314" mass="34731">MCVLHHAEPNSRTWNSSTQKSTPTDYDPGINYPGAAEFRPDLVEAAMATENCISLLLGLLNQSKTQFRVSVVVGRVFARCSNQRLNYAVSCEFGEEEAFSVEVPAGQAGARAGRKNPSMATGVPSSACSLLCSLYRACSRAGIDPHRPRWPPSDSTLVHGSDPLSFTLDLHGMISLLRPFPRHQARLIYDPIEGYGGGRRNSTLRRRPQDLLSSAALTTCLESGMDSGNKINCKTCLLSRSFLERLLQYLAEFQAGIFSDSHEDGVHFAGNYRNEEANKQDRKTDGTQKRDGSRFPGSAQQDNHHKSIHIYWTH</sequence>
<feature type="compositionally biased region" description="Polar residues" evidence="1">
    <location>
        <begin position="10"/>
        <end position="24"/>
    </location>
</feature>
<evidence type="ECO:0000313" key="3">
    <source>
        <dbReference type="Proteomes" id="UP000719412"/>
    </source>
</evidence>
<dbReference type="AlphaFoldDB" id="A0A8J6LEE6"/>
<reference evidence="2" key="2">
    <citation type="submission" date="2021-08" db="EMBL/GenBank/DDBJ databases">
        <authorList>
            <person name="Eriksson T."/>
        </authorList>
    </citation>
    <scope>NUCLEOTIDE SEQUENCE</scope>
    <source>
        <strain evidence="2">Stoneville</strain>
        <tissue evidence="2">Whole head</tissue>
    </source>
</reference>
<dbReference type="EMBL" id="JABDTM020013733">
    <property type="protein sequence ID" value="KAH0819774.1"/>
    <property type="molecule type" value="Genomic_DNA"/>
</dbReference>
<proteinExistence type="predicted"/>